<name>A0A1R7T0T3_9CHLO</name>
<evidence type="ECO:0000256" key="4">
    <source>
        <dbReference type="ARBA" id="ARBA00035287"/>
    </source>
</evidence>
<evidence type="ECO:0000256" key="3">
    <source>
        <dbReference type="ARBA" id="ARBA00023274"/>
    </source>
</evidence>
<dbReference type="GO" id="GO:0006412">
    <property type="term" value="P:translation"/>
    <property type="evidence" value="ECO:0007669"/>
    <property type="project" value="UniProtKB-UniRule"/>
</dbReference>
<dbReference type="Gene3D" id="3.30.70.330">
    <property type="match status" value="1"/>
</dbReference>
<keyword evidence="6" id="KW-0150">Chloroplast</keyword>
<evidence type="ECO:0000256" key="5">
    <source>
        <dbReference type="HAMAP-Rule" id="MF_01369"/>
    </source>
</evidence>
<dbReference type="GO" id="GO:1990904">
    <property type="term" value="C:ribonucleoprotein complex"/>
    <property type="evidence" value="ECO:0007669"/>
    <property type="project" value="UniProtKB-KW"/>
</dbReference>
<reference evidence="6" key="1">
    <citation type="journal article" date="2017" name="J. Phycol.">
        <title>Comparative DNA sequence analyses of Pyramimonas parkeae (Prasinophyceae) chloroplast genomes.</title>
        <authorList>
            <person name="Satjarak A."/>
            <person name="Graham L.E."/>
        </authorList>
    </citation>
    <scope>NUCLEOTIDE SEQUENCE</scope>
    <source>
        <strain evidence="6">NIES254</strain>
    </source>
</reference>
<dbReference type="GO" id="GO:0005840">
    <property type="term" value="C:ribosome"/>
    <property type="evidence" value="ECO:0007669"/>
    <property type="project" value="UniProtKB-KW"/>
</dbReference>
<comment type="subcellular location">
    <subcellularLocation>
        <location evidence="5">Plastid</location>
        <location evidence="5">Chloroplast</location>
    </subcellularLocation>
</comment>
<evidence type="ECO:0000313" key="6">
    <source>
        <dbReference type="EMBL" id="ANA56987.1"/>
    </source>
</evidence>
<comment type="similarity">
    <text evidence="1 5">Belongs to the universal ribosomal protein uL23 family.</text>
</comment>
<evidence type="ECO:0000256" key="2">
    <source>
        <dbReference type="ARBA" id="ARBA00022980"/>
    </source>
</evidence>
<dbReference type="GO" id="GO:0003735">
    <property type="term" value="F:structural constituent of ribosome"/>
    <property type="evidence" value="ECO:0007669"/>
    <property type="project" value="InterPro"/>
</dbReference>
<organism evidence="6">
    <name type="scientific">Pyramimonas parkeae</name>
    <dbReference type="NCBI Taxonomy" id="36894"/>
    <lineage>
        <taxon>Eukaryota</taxon>
        <taxon>Viridiplantae</taxon>
        <taxon>Chlorophyta</taxon>
        <taxon>Pyramimonadophyceae</taxon>
        <taxon>Pyramimonadales</taxon>
        <taxon>Pyramimonadaceae</taxon>
        <taxon>Pyramimonas</taxon>
        <taxon>Pyramimonas subgen. Trichocystis</taxon>
    </lineage>
</organism>
<dbReference type="InterPro" id="IPR012677">
    <property type="entry name" value="Nucleotide-bd_a/b_plait_sf"/>
</dbReference>
<geneLocation type="chloroplast" evidence="6"/>
<gene>
    <name evidence="5 6" type="primary">rpl23</name>
</gene>
<proteinExistence type="inferred from homology"/>
<keyword evidence="5" id="KW-0699">rRNA-binding</keyword>
<sequence>MIDLVKSPVLTEKSAILLEKNQYTFDVDLRLTKTKIKKLIQEVFDVKVLSVNTHRSPRRKKRLGQYQGYKPRNKRVIVTLHSEDSIALFPEE</sequence>
<dbReference type="Pfam" id="PF00276">
    <property type="entry name" value="Ribosomal_L23"/>
    <property type="match status" value="1"/>
</dbReference>
<keyword evidence="5" id="KW-0694">RNA-binding</keyword>
<comment type="subunit">
    <text evidence="5">Part of the 50S ribosomal subunit.</text>
</comment>
<dbReference type="NCBIfam" id="NF004363">
    <property type="entry name" value="PRK05738.2-4"/>
    <property type="match status" value="1"/>
</dbReference>
<keyword evidence="3 5" id="KW-0687">Ribonucleoprotein</keyword>
<accession>A0A1R7T0T3</accession>
<keyword evidence="6" id="KW-0934">Plastid</keyword>
<comment type="function">
    <text evidence="5">Binds to 23S rRNA.</text>
</comment>
<protein>
    <recommendedName>
        <fullName evidence="4 5">Large ribosomal subunit protein uL23c</fullName>
    </recommendedName>
</protein>
<dbReference type="InterPro" id="IPR012678">
    <property type="entry name" value="Ribosomal_uL23/eL15/eS24_sf"/>
</dbReference>
<dbReference type="AlphaFoldDB" id="A0A1R7T0T3"/>
<dbReference type="GO" id="GO:0019843">
    <property type="term" value="F:rRNA binding"/>
    <property type="evidence" value="ECO:0007669"/>
    <property type="project" value="UniProtKB-UniRule"/>
</dbReference>
<dbReference type="HAMAP" id="MF_01369_B">
    <property type="entry name" value="Ribosomal_uL23_B"/>
    <property type="match status" value="1"/>
</dbReference>
<evidence type="ECO:0000256" key="1">
    <source>
        <dbReference type="ARBA" id="ARBA00006700"/>
    </source>
</evidence>
<dbReference type="SUPFAM" id="SSF54189">
    <property type="entry name" value="Ribosomal proteins S24e, L23 and L15e"/>
    <property type="match status" value="1"/>
</dbReference>
<dbReference type="EMBL" id="KX013546">
    <property type="protein sequence ID" value="ANA56987.1"/>
    <property type="molecule type" value="Genomic_DNA"/>
</dbReference>
<dbReference type="InterPro" id="IPR013025">
    <property type="entry name" value="Ribosomal_uL23-like"/>
</dbReference>
<dbReference type="PANTHER" id="PTHR11620">
    <property type="entry name" value="60S RIBOSOMAL PROTEIN L23A"/>
    <property type="match status" value="1"/>
</dbReference>
<keyword evidence="2 5" id="KW-0689">Ribosomal protein</keyword>
<dbReference type="GO" id="GO:0009507">
    <property type="term" value="C:chloroplast"/>
    <property type="evidence" value="ECO:0007669"/>
    <property type="project" value="UniProtKB-SubCell"/>
</dbReference>